<comment type="caution">
    <text evidence="1">The sequence shown here is derived from an EMBL/GenBank/DDBJ whole genome shotgun (WGS) entry which is preliminary data.</text>
</comment>
<organism evidence="1 2">
    <name type="scientific">Fulvivirga marina</name>
    <dbReference type="NCBI Taxonomy" id="2494733"/>
    <lineage>
        <taxon>Bacteria</taxon>
        <taxon>Pseudomonadati</taxon>
        <taxon>Bacteroidota</taxon>
        <taxon>Cytophagia</taxon>
        <taxon>Cytophagales</taxon>
        <taxon>Fulvivirgaceae</taxon>
        <taxon>Fulvivirga</taxon>
    </lineage>
</organism>
<proteinExistence type="predicted"/>
<dbReference type="EMBL" id="JAEUGD010000018">
    <property type="protein sequence ID" value="MBL6445764.1"/>
    <property type="molecule type" value="Genomic_DNA"/>
</dbReference>
<evidence type="ECO:0000313" key="1">
    <source>
        <dbReference type="EMBL" id="MBL6445764.1"/>
    </source>
</evidence>
<dbReference type="AlphaFoldDB" id="A0A937FTZ9"/>
<gene>
    <name evidence="1" type="ORF">JMN32_05555</name>
</gene>
<evidence type="ECO:0000313" key="2">
    <source>
        <dbReference type="Proteomes" id="UP000614216"/>
    </source>
</evidence>
<dbReference type="InterPro" id="IPR045499">
    <property type="entry name" value="DUF6492"/>
</dbReference>
<keyword evidence="2" id="KW-1185">Reference proteome</keyword>
<reference evidence="1" key="1">
    <citation type="submission" date="2021-01" db="EMBL/GenBank/DDBJ databases">
        <title>Fulvivirga kasyanovii gen. nov., sp nov., a novel member of the phylum Bacteroidetes isolated from seawater in a mussel farm.</title>
        <authorList>
            <person name="Zhao L.-H."/>
            <person name="Wang Z.-J."/>
        </authorList>
    </citation>
    <scope>NUCLEOTIDE SEQUENCE</scope>
    <source>
        <strain evidence="1">29W222</strain>
    </source>
</reference>
<dbReference type="Pfam" id="PF20102">
    <property type="entry name" value="DUF6492"/>
    <property type="match status" value="1"/>
</dbReference>
<accession>A0A937FTZ9</accession>
<protein>
    <submittedName>
        <fullName evidence="1">Uncharacterized protein</fullName>
    </submittedName>
</protein>
<sequence length="281" mass="32876">MVFDIFIKSTGQDLLCFQELQKDIKIYSNLGGKVYVSVPKQDYELFQNVISEDFILLTDQEIIISWNYSGKYYSDNWYMQQALKLLISRYIENEYYLILDSNTLITRRFDENDFYLNGLVKYNIGNENGDDLNFEYSTAAFLGLQSYKAVGFNNVNQVFNTANVRQLLKHIESLVDEPVADNLITSCLPNHEKCPPPWTEFHLYGIFSKELSPVQHHAYSRDNQIAHFKYTGRDAILKFINDIQASKPLFIKFWKSRRLDVADIPDKEYLQLISELKSSFQ</sequence>
<dbReference type="Proteomes" id="UP000614216">
    <property type="component" value="Unassembled WGS sequence"/>
</dbReference>
<name>A0A937FTZ9_9BACT</name>
<dbReference type="RefSeq" id="WP_202855313.1">
    <property type="nucleotide sequence ID" value="NZ_JAEUGD010000018.1"/>
</dbReference>